<keyword evidence="2" id="KW-0472">Membrane</keyword>
<feature type="region of interest" description="Disordered" evidence="1">
    <location>
        <begin position="343"/>
        <end position="536"/>
    </location>
</feature>
<dbReference type="EMBL" id="NNAY01001761">
    <property type="protein sequence ID" value="OXU22996.1"/>
    <property type="molecule type" value="Genomic_DNA"/>
</dbReference>
<keyword evidence="4" id="KW-1185">Reference proteome</keyword>
<dbReference type="Proteomes" id="UP000215335">
    <property type="component" value="Unassembled WGS sequence"/>
</dbReference>
<evidence type="ECO:0008006" key="5">
    <source>
        <dbReference type="Google" id="ProtNLM"/>
    </source>
</evidence>
<comment type="caution">
    <text evidence="3">The sequence shown here is derived from an EMBL/GenBank/DDBJ whole genome shotgun (WGS) entry which is preliminary data.</text>
</comment>
<feature type="transmembrane region" description="Helical" evidence="2">
    <location>
        <begin position="12"/>
        <end position="29"/>
    </location>
</feature>
<sequence length="536" mass="62507">MAKFIASIKAIITRLVFASHGFIAIWQVTNFKRNPIYWYLCCPIILLFFEGIFTLTIKANQEWKWFCPSVFLYLGSVVPAIWLLELDKVERRLKNLGSNVNLNDTFDLTNLEDLKQLQKTLGMNIRLPDIQISTETWVTLIEQFLMLILIIGRWMLPKGELTRDQLSQLLLVYIGTAADIIEFFDSFKEDKVAREPLLVYLTLGIWSWSLMQFTVVLTATKSRKSRLSSGTAIRRKVPAETSCCSIDVWAIGINMVLQDGPFLAFRLILIIHYKIVSYMNIFFTCKNTLVILLQLYRLYVVQSESRTRRRKQREKHQQKRYDKYNEIGSISIISRPDDAYSCDRKRTKRRKACSDEDNDDHYREEKRRKKKSAGGARVKDVEANVVVVTESDEADSEELDRYEASPKKRENSNRKPRQDTGYSTSSSRTSSKGRRKRSEEDRKRADRSASEDNNEDKDRESRSNNKKTSKTRADESKSSKKKEQAGRSKSRRRRRSDSDEEEEDKSKGSEDSSEESESESEEKKKYGRRKRRADRD</sequence>
<feature type="compositionally biased region" description="Basic and acidic residues" evidence="1">
    <location>
        <begin position="399"/>
        <end position="418"/>
    </location>
</feature>
<dbReference type="Pfam" id="PF09772">
    <property type="entry name" value="Tmem26"/>
    <property type="match status" value="1"/>
</dbReference>
<evidence type="ECO:0000313" key="3">
    <source>
        <dbReference type="EMBL" id="OXU22996.1"/>
    </source>
</evidence>
<proteinExistence type="predicted"/>
<evidence type="ECO:0000256" key="2">
    <source>
        <dbReference type="SAM" id="Phobius"/>
    </source>
</evidence>
<reference evidence="3 4" key="1">
    <citation type="journal article" date="2017" name="Curr. Biol.">
        <title>The Evolution of Venom by Co-option of Single-Copy Genes.</title>
        <authorList>
            <person name="Martinson E.O."/>
            <person name="Mrinalini"/>
            <person name="Kelkar Y.D."/>
            <person name="Chang C.H."/>
            <person name="Werren J.H."/>
        </authorList>
    </citation>
    <scope>NUCLEOTIDE SEQUENCE [LARGE SCALE GENOMIC DNA]</scope>
    <source>
        <strain evidence="3 4">Alberta</strain>
        <tissue evidence="3">Whole body</tissue>
    </source>
</reference>
<dbReference type="InterPro" id="IPR019169">
    <property type="entry name" value="Transmembrane_26"/>
</dbReference>
<accession>A0A232EX89</accession>
<feature type="compositionally biased region" description="Basic and acidic residues" evidence="1">
    <location>
        <begin position="471"/>
        <end position="486"/>
    </location>
</feature>
<dbReference type="STRING" id="543379.A0A232EX89"/>
<evidence type="ECO:0000256" key="1">
    <source>
        <dbReference type="SAM" id="MobiDB-lite"/>
    </source>
</evidence>
<dbReference type="PANTHER" id="PTHR22168">
    <property type="entry name" value="TMEM26 PROTEIN"/>
    <property type="match status" value="1"/>
</dbReference>
<name>A0A232EX89_9HYME</name>
<feature type="transmembrane region" description="Helical" evidence="2">
    <location>
        <begin position="35"/>
        <end position="53"/>
    </location>
</feature>
<dbReference type="AlphaFoldDB" id="A0A232EX89"/>
<protein>
    <recommendedName>
        <fullName evidence="5">Transmembrane protein 26</fullName>
    </recommendedName>
</protein>
<feature type="transmembrane region" description="Helical" evidence="2">
    <location>
        <begin position="65"/>
        <end position="84"/>
    </location>
</feature>
<keyword evidence="2" id="KW-1133">Transmembrane helix</keyword>
<dbReference type="OrthoDB" id="10042902at2759"/>
<feature type="compositionally biased region" description="Basic and acidic residues" evidence="1">
    <location>
        <begin position="437"/>
        <end position="463"/>
    </location>
</feature>
<organism evidence="3 4">
    <name type="scientific">Trichomalopsis sarcophagae</name>
    <dbReference type="NCBI Taxonomy" id="543379"/>
    <lineage>
        <taxon>Eukaryota</taxon>
        <taxon>Metazoa</taxon>
        <taxon>Ecdysozoa</taxon>
        <taxon>Arthropoda</taxon>
        <taxon>Hexapoda</taxon>
        <taxon>Insecta</taxon>
        <taxon>Pterygota</taxon>
        <taxon>Neoptera</taxon>
        <taxon>Endopterygota</taxon>
        <taxon>Hymenoptera</taxon>
        <taxon>Apocrita</taxon>
        <taxon>Proctotrupomorpha</taxon>
        <taxon>Chalcidoidea</taxon>
        <taxon>Pteromalidae</taxon>
        <taxon>Pteromalinae</taxon>
        <taxon>Trichomalopsis</taxon>
    </lineage>
</organism>
<feature type="transmembrane region" description="Helical" evidence="2">
    <location>
        <begin position="197"/>
        <end position="217"/>
    </location>
</feature>
<keyword evidence="2" id="KW-0812">Transmembrane</keyword>
<gene>
    <name evidence="3" type="ORF">TSAR_000982</name>
</gene>
<feature type="compositionally biased region" description="Acidic residues" evidence="1">
    <location>
        <begin position="511"/>
        <end position="520"/>
    </location>
</feature>
<dbReference type="PANTHER" id="PTHR22168:SF8">
    <property type="entry name" value="TRANSMEMBRANE PROTEIN 26"/>
    <property type="match status" value="1"/>
</dbReference>
<feature type="compositionally biased region" description="Basic residues" evidence="1">
    <location>
        <begin position="525"/>
        <end position="536"/>
    </location>
</feature>
<evidence type="ECO:0000313" key="4">
    <source>
        <dbReference type="Proteomes" id="UP000215335"/>
    </source>
</evidence>